<reference evidence="3" key="2">
    <citation type="submission" date="2025-08" db="UniProtKB">
        <authorList>
            <consortium name="RefSeq"/>
        </authorList>
    </citation>
    <scope>IDENTIFICATION</scope>
    <source>
        <tissue evidence="3">Leaf</tissue>
    </source>
</reference>
<evidence type="ECO:0000259" key="1">
    <source>
        <dbReference type="Pfam" id="PF00168"/>
    </source>
</evidence>
<dbReference type="InterPro" id="IPR044750">
    <property type="entry name" value="C2_SRC2/BAP"/>
</dbReference>
<dbReference type="CDD" id="cd04051">
    <property type="entry name" value="C2_SRC2_like"/>
    <property type="match status" value="1"/>
</dbReference>
<keyword evidence="2" id="KW-1185">Reference proteome</keyword>
<dbReference type="Proteomes" id="UP000694864">
    <property type="component" value="Chromosome 8"/>
</dbReference>
<dbReference type="SUPFAM" id="SSF49562">
    <property type="entry name" value="C2 domain (Calcium/lipid-binding domain, CaLB)"/>
    <property type="match status" value="1"/>
</dbReference>
<dbReference type="RefSeq" id="XP_010424040.1">
    <property type="nucleotide sequence ID" value="XM_010425738.1"/>
</dbReference>
<evidence type="ECO:0000313" key="3">
    <source>
        <dbReference type="RefSeq" id="XP_010424040.1"/>
    </source>
</evidence>
<dbReference type="Gene3D" id="2.60.40.150">
    <property type="entry name" value="C2 domain"/>
    <property type="match status" value="1"/>
</dbReference>
<dbReference type="InterPro" id="IPR000008">
    <property type="entry name" value="C2_dom"/>
</dbReference>
<sequence length="149" mass="16926">MSRKIQITGISAEDLVYNKRPVKKNAVVAFGMAGNNWKHLMRTSVDETGGDYPVWEDKLETEFSSGKELPTVMYVEVSCRSSGEDKRVGTARVPVKDFTGEYAPEGFLHCLSYRLWDEYGKRNGIVNFSVRIVPTKSDLKSGLRPFWLR</sequence>
<evidence type="ECO:0000313" key="2">
    <source>
        <dbReference type="Proteomes" id="UP000694864"/>
    </source>
</evidence>
<dbReference type="Pfam" id="PF00168">
    <property type="entry name" value="C2"/>
    <property type="match status" value="1"/>
</dbReference>
<feature type="domain" description="C2" evidence="1">
    <location>
        <begin position="4"/>
        <end position="103"/>
    </location>
</feature>
<organism evidence="2 3">
    <name type="scientific">Camelina sativa</name>
    <name type="common">False flax</name>
    <name type="synonym">Myagrum sativum</name>
    <dbReference type="NCBI Taxonomy" id="90675"/>
    <lineage>
        <taxon>Eukaryota</taxon>
        <taxon>Viridiplantae</taxon>
        <taxon>Streptophyta</taxon>
        <taxon>Embryophyta</taxon>
        <taxon>Tracheophyta</taxon>
        <taxon>Spermatophyta</taxon>
        <taxon>Magnoliopsida</taxon>
        <taxon>eudicotyledons</taxon>
        <taxon>Gunneridae</taxon>
        <taxon>Pentapetalae</taxon>
        <taxon>rosids</taxon>
        <taxon>malvids</taxon>
        <taxon>Brassicales</taxon>
        <taxon>Brassicaceae</taxon>
        <taxon>Camelineae</taxon>
        <taxon>Camelina</taxon>
    </lineage>
</organism>
<protein>
    <submittedName>
        <fullName evidence="3">BON1-associated protein 2-like</fullName>
    </submittedName>
</protein>
<reference evidence="2" key="1">
    <citation type="journal article" date="2014" name="Nat. Commun.">
        <title>The emerging biofuel crop Camelina sativa retains a highly undifferentiated hexaploid genome structure.</title>
        <authorList>
            <person name="Kagale S."/>
            <person name="Koh C."/>
            <person name="Nixon J."/>
            <person name="Bollina V."/>
            <person name="Clarke W.E."/>
            <person name="Tuteja R."/>
            <person name="Spillane C."/>
            <person name="Robinson S.J."/>
            <person name="Links M.G."/>
            <person name="Clarke C."/>
            <person name="Higgins E.E."/>
            <person name="Huebert T."/>
            <person name="Sharpe A.G."/>
            <person name="Parkin I.A."/>
        </authorList>
    </citation>
    <scope>NUCLEOTIDE SEQUENCE [LARGE SCALE GENOMIC DNA]</scope>
    <source>
        <strain evidence="2">cv. DH55</strain>
    </source>
</reference>
<dbReference type="GeneID" id="104709071"/>
<name>A0ABM0TC81_CAMSA</name>
<dbReference type="PANTHER" id="PTHR32246:SF112">
    <property type="entry name" value="C2 DOMAIN-CONTAINING PROTEIN"/>
    <property type="match status" value="1"/>
</dbReference>
<gene>
    <name evidence="3" type="primary">LOC104709071</name>
</gene>
<accession>A0ABM0TC81</accession>
<dbReference type="PANTHER" id="PTHR32246">
    <property type="entry name" value="INGRESSION PROTEIN FIC1"/>
    <property type="match status" value="1"/>
</dbReference>
<proteinExistence type="predicted"/>
<dbReference type="InterPro" id="IPR035892">
    <property type="entry name" value="C2_domain_sf"/>
</dbReference>